<comment type="caution">
    <text evidence="1">The sequence shown here is derived from an EMBL/GenBank/DDBJ whole genome shotgun (WGS) entry which is preliminary data.</text>
</comment>
<dbReference type="AlphaFoldDB" id="A0A699HH23"/>
<sequence length="130" mass="14251">MVMGQCGEWCRTVLVSGGGGWKQENGVSVSAGKEERPSMVLCAIAKLVPGIITFISGQFRVNLTTPTLTFPGIEAHAPFSIMDKPSTGLIYLNNKKEKRVMCLAEIVKFCDATLERILKEVKLKIFKSES</sequence>
<protein>
    <submittedName>
        <fullName evidence="1">Uncharacterized protein</fullName>
    </submittedName>
</protein>
<organism evidence="1">
    <name type="scientific">Tanacetum cinerariifolium</name>
    <name type="common">Dalmatian daisy</name>
    <name type="synonym">Chrysanthemum cinerariifolium</name>
    <dbReference type="NCBI Taxonomy" id="118510"/>
    <lineage>
        <taxon>Eukaryota</taxon>
        <taxon>Viridiplantae</taxon>
        <taxon>Streptophyta</taxon>
        <taxon>Embryophyta</taxon>
        <taxon>Tracheophyta</taxon>
        <taxon>Spermatophyta</taxon>
        <taxon>Magnoliopsida</taxon>
        <taxon>eudicotyledons</taxon>
        <taxon>Gunneridae</taxon>
        <taxon>Pentapetalae</taxon>
        <taxon>asterids</taxon>
        <taxon>campanulids</taxon>
        <taxon>Asterales</taxon>
        <taxon>Asteraceae</taxon>
        <taxon>Asteroideae</taxon>
        <taxon>Anthemideae</taxon>
        <taxon>Anthemidinae</taxon>
        <taxon>Tanacetum</taxon>
    </lineage>
</organism>
<evidence type="ECO:0000313" key="1">
    <source>
        <dbReference type="EMBL" id="GEY14414.1"/>
    </source>
</evidence>
<gene>
    <name evidence="1" type="ORF">Tci_386388</name>
</gene>
<reference evidence="1" key="1">
    <citation type="journal article" date="2019" name="Sci. Rep.">
        <title>Draft genome of Tanacetum cinerariifolium, the natural source of mosquito coil.</title>
        <authorList>
            <person name="Yamashiro T."/>
            <person name="Shiraishi A."/>
            <person name="Satake H."/>
            <person name="Nakayama K."/>
        </authorList>
    </citation>
    <scope>NUCLEOTIDE SEQUENCE</scope>
</reference>
<dbReference type="EMBL" id="BKCJ010155143">
    <property type="protein sequence ID" value="GEY14414.1"/>
    <property type="molecule type" value="Genomic_DNA"/>
</dbReference>
<accession>A0A699HH23</accession>
<name>A0A699HH23_TANCI</name>
<proteinExistence type="predicted"/>